<dbReference type="InterPro" id="IPR050482">
    <property type="entry name" value="Sensor_HK_TwoCompSys"/>
</dbReference>
<dbReference type="Proteomes" id="UP001184230">
    <property type="component" value="Unassembled WGS sequence"/>
</dbReference>
<feature type="transmembrane region" description="Helical" evidence="9">
    <location>
        <begin position="31"/>
        <end position="48"/>
    </location>
</feature>
<evidence type="ECO:0000256" key="4">
    <source>
        <dbReference type="ARBA" id="ARBA00022692"/>
    </source>
</evidence>
<dbReference type="Gene3D" id="1.20.5.1930">
    <property type="match status" value="1"/>
</dbReference>
<comment type="subcellular location">
    <subcellularLocation>
        <location evidence="1">Cell membrane</location>
        <topology evidence="1">Multi-pass membrane protein</topology>
    </subcellularLocation>
</comment>
<dbReference type="InterPro" id="IPR011712">
    <property type="entry name" value="Sig_transdc_His_kin_sub3_dim/P"/>
</dbReference>
<keyword evidence="5 11" id="KW-0418">Kinase</keyword>
<feature type="transmembrane region" description="Helical" evidence="9">
    <location>
        <begin position="154"/>
        <end position="172"/>
    </location>
</feature>
<evidence type="ECO:0000256" key="6">
    <source>
        <dbReference type="ARBA" id="ARBA00022989"/>
    </source>
</evidence>
<dbReference type="PANTHER" id="PTHR24421:SF37">
    <property type="entry name" value="SENSOR HISTIDINE KINASE NARS"/>
    <property type="match status" value="1"/>
</dbReference>
<keyword evidence="12" id="KW-1185">Reference proteome</keyword>
<accession>A0ABU1NKT9</accession>
<keyword evidence="7" id="KW-0902">Two-component regulatory system</keyword>
<name>A0ABU1NKT9_9BURK</name>
<feature type="transmembrane region" description="Helical" evidence="9">
    <location>
        <begin position="54"/>
        <end position="72"/>
    </location>
</feature>
<evidence type="ECO:0000256" key="5">
    <source>
        <dbReference type="ARBA" id="ARBA00022777"/>
    </source>
</evidence>
<dbReference type="GO" id="GO:0016301">
    <property type="term" value="F:kinase activity"/>
    <property type="evidence" value="ECO:0007669"/>
    <property type="project" value="UniProtKB-KW"/>
</dbReference>
<keyword evidence="4 9" id="KW-0812">Transmembrane</keyword>
<dbReference type="Pfam" id="PF07730">
    <property type="entry name" value="HisKA_3"/>
    <property type="match status" value="1"/>
</dbReference>
<evidence type="ECO:0000256" key="2">
    <source>
        <dbReference type="ARBA" id="ARBA00022475"/>
    </source>
</evidence>
<evidence type="ECO:0000259" key="10">
    <source>
        <dbReference type="Pfam" id="PF07730"/>
    </source>
</evidence>
<sequence length="562" mass="61562">MRVLGQEKKKEIDTSLAADAADARMVARMRLVLSISALLAVFVDPASLRGVGGSTWLIFCGYIVHSLVVCVFSELEAPLTQSRVIHWLDICWYALIVLLTDGVNSPFFLFFFFAVLTSSFRWGLDEGARVTLASVALFAACGMGSATAQDLPRLLLRSTFILALGYMIIYWGRSKVELKRRLALLRAVSRLSNPRFGVDHTVTAILENIQRFFVDSNTCLLVVRDKESGACSLRTVRQGDAHRSPEAQRIAPELAALLMALAPQRAVIYRRSPWPSLPIFGDAATYDAEKGRWAKETHSACEGLAELLDAGAFIDVPVNLRKSEGRLIVLSRRGAFRRSDALFLGHVVAQAFPVVENIELLDRMASDAASQERLKIALDLHDTAIQPYIGLKMGLSALRNKASADNPLVEDLDRLQDMAARVIGDLRRYAGAVRNGLDRSEQAVLMVLRQQAAQVRDFYGIDIAVRVDGELNVNDRMAAEILQIVREGLNNICKHTLAHCGAVRLACADGLLKVEIENEADGSHAIEFLPHSICERASALGGNASVHRGTGGAVSVHVEIPM</sequence>
<evidence type="ECO:0000256" key="7">
    <source>
        <dbReference type="ARBA" id="ARBA00023012"/>
    </source>
</evidence>
<proteinExistence type="predicted"/>
<comment type="caution">
    <text evidence="11">The sequence shown here is derived from an EMBL/GenBank/DDBJ whole genome shotgun (WGS) entry which is preliminary data.</text>
</comment>
<dbReference type="RefSeq" id="WP_309906466.1">
    <property type="nucleotide sequence ID" value="NZ_JAVDRF010000013.1"/>
</dbReference>
<keyword evidence="2" id="KW-1003">Cell membrane</keyword>
<keyword evidence="8 9" id="KW-0472">Membrane</keyword>
<dbReference type="EMBL" id="JAVDRF010000013">
    <property type="protein sequence ID" value="MDR6539072.1"/>
    <property type="molecule type" value="Genomic_DNA"/>
</dbReference>
<organism evidence="11 12">
    <name type="scientific">Variovorax soli</name>
    <dbReference type="NCBI Taxonomy" id="376815"/>
    <lineage>
        <taxon>Bacteria</taxon>
        <taxon>Pseudomonadati</taxon>
        <taxon>Pseudomonadota</taxon>
        <taxon>Betaproteobacteria</taxon>
        <taxon>Burkholderiales</taxon>
        <taxon>Comamonadaceae</taxon>
        <taxon>Variovorax</taxon>
    </lineage>
</organism>
<evidence type="ECO:0000256" key="3">
    <source>
        <dbReference type="ARBA" id="ARBA00022679"/>
    </source>
</evidence>
<dbReference type="PANTHER" id="PTHR24421">
    <property type="entry name" value="NITRATE/NITRITE SENSOR PROTEIN NARX-RELATED"/>
    <property type="match status" value="1"/>
</dbReference>
<dbReference type="Gene3D" id="3.30.565.10">
    <property type="entry name" value="Histidine kinase-like ATPase, C-terminal domain"/>
    <property type="match status" value="1"/>
</dbReference>
<dbReference type="InterPro" id="IPR036890">
    <property type="entry name" value="HATPase_C_sf"/>
</dbReference>
<gene>
    <name evidence="11" type="ORF">J2739_004867</name>
</gene>
<feature type="transmembrane region" description="Helical" evidence="9">
    <location>
        <begin position="130"/>
        <end position="148"/>
    </location>
</feature>
<evidence type="ECO:0000313" key="12">
    <source>
        <dbReference type="Proteomes" id="UP001184230"/>
    </source>
</evidence>
<keyword evidence="6 9" id="KW-1133">Transmembrane helix</keyword>
<evidence type="ECO:0000313" key="11">
    <source>
        <dbReference type="EMBL" id="MDR6539072.1"/>
    </source>
</evidence>
<keyword evidence="3" id="KW-0808">Transferase</keyword>
<protein>
    <submittedName>
        <fullName evidence="11">Signal transduction histidine kinase</fullName>
    </submittedName>
</protein>
<evidence type="ECO:0000256" key="1">
    <source>
        <dbReference type="ARBA" id="ARBA00004651"/>
    </source>
</evidence>
<evidence type="ECO:0000256" key="8">
    <source>
        <dbReference type="ARBA" id="ARBA00023136"/>
    </source>
</evidence>
<feature type="domain" description="Signal transduction histidine kinase subgroup 3 dimerisation and phosphoacceptor" evidence="10">
    <location>
        <begin position="372"/>
        <end position="435"/>
    </location>
</feature>
<reference evidence="11 12" key="1">
    <citation type="submission" date="2023-07" db="EMBL/GenBank/DDBJ databases">
        <title>Sorghum-associated microbial communities from plants grown in Nebraska, USA.</title>
        <authorList>
            <person name="Schachtman D."/>
        </authorList>
    </citation>
    <scope>NUCLEOTIDE SEQUENCE [LARGE SCALE GENOMIC DNA]</scope>
    <source>
        <strain evidence="11 12">DS1781</strain>
    </source>
</reference>
<evidence type="ECO:0000256" key="9">
    <source>
        <dbReference type="SAM" id="Phobius"/>
    </source>
</evidence>